<organism evidence="1 2">
    <name type="scientific">Panagrolaimus sp. PS1159</name>
    <dbReference type="NCBI Taxonomy" id="55785"/>
    <lineage>
        <taxon>Eukaryota</taxon>
        <taxon>Metazoa</taxon>
        <taxon>Ecdysozoa</taxon>
        <taxon>Nematoda</taxon>
        <taxon>Chromadorea</taxon>
        <taxon>Rhabditida</taxon>
        <taxon>Tylenchina</taxon>
        <taxon>Panagrolaimomorpha</taxon>
        <taxon>Panagrolaimoidea</taxon>
        <taxon>Panagrolaimidae</taxon>
        <taxon>Panagrolaimus</taxon>
    </lineage>
</organism>
<dbReference type="Proteomes" id="UP000887580">
    <property type="component" value="Unplaced"/>
</dbReference>
<evidence type="ECO:0000313" key="1">
    <source>
        <dbReference type="Proteomes" id="UP000887580"/>
    </source>
</evidence>
<sequence>MDRDRHNRNQSRRSNDHRNNTGHNNGSSSTNNVKKSSLFLNLKDYYDIPRSKHSTLSIDEICECLDLEMYEAIVLRALSSLYQHRATNPKLFYDDEFTDRIIPLIGDLFNWTSDVEDAFIFHLNKIFDIIFQLPTTKMWTFFDKLCDYILNGLKNEHSEFKILSLHILQTHIFSRCPATMNKNLYYKYLDFLSKDCIEGNVLFEAALITLVHFLDVYICNNSPKPDNEIRDGQTTYSSQTGMCGNEIS</sequence>
<proteinExistence type="predicted"/>
<dbReference type="WBParaSite" id="PS1159_v2.g20361.t1">
    <property type="protein sequence ID" value="PS1159_v2.g20361.t1"/>
    <property type="gene ID" value="PS1159_v2.g20361"/>
</dbReference>
<name>A0AC35FU19_9BILA</name>
<reference evidence="2" key="1">
    <citation type="submission" date="2022-11" db="UniProtKB">
        <authorList>
            <consortium name="WormBaseParasite"/>
        </authorList>
    </citation>
    <scope>IDENTIFICATION</scope>
</reference>
<protein>
    <submittedName>
        <fullName evidence="2">Uncharacterized protein</fullName>
    </submittedName>
</protein>
<accession>A0AC35FU19</accession>
<evidence type="ECO:0000313" key="2">
    <source>
        <dbReference type="WBParaSite" id="PS1159_v2.g20361.t1"/>
    </source>
</evidence>